<reference evidence="1 2" key="1">
    <citation type="submission" date="2017-10" db="EMBL/GenBank/DDBJ databases">
        <title>Sequencing the genomes of 1000 actinobacteria strains.</title>
        <authorList>
            <person name="Klenk H.-P."/>
        </authorList>
    </citation>
    <scope>NUCLEOTIDE SEQUENCE [LARGE SCALE GENOMIC DNA]</scope>
    <source>
        <strain evidence="1 2">DSM 21838</strain>
    </source>
</reference>
<dbReference type="InterPro" id="IPR046040">
    <property type="entry name" value="DUF5998"/>
</dbReference>
<dbReference type="Pfam" id="PF19461">
    <property type="entry name" value="DUF5998"/>
    <property type="match status" value="1"/>
</dbReference>
<evidence type="ECO:0008006" key="3">
    <source>
        <dbReference type="Google" id="ProtNLM"/>
    </source>
</evidence>
<accession>A0A2A9EI21</accession>
<evidence type="ECO:0000313" key="2">
    <source>
        <dbReference type="Proteomes" id="UP000222106"/>
    </source>
</evidence>
<comment type="caution">
    <text evidence="1">The sequence shown here is derived from an EMBL/GenBank/DDBJ whole genome shotgun (WGS) entry which is preliminary data.</text>
</comment>
<protein>
    <recommendedName>
        <fullName evidence="3">Phosphodiesterase</fullName>
    </recommendedName>
</protein>
<keyword evidence="2" id="KW-1185">Reference proteome</keyword>
<evidence type="ECO:0000313" key="1">
    <source>
        <dbReference type="EMBL" id="PFG37900.1"/>
    </source>
</evidence>
<organism evidence="1 2">
    <name type="scientific">Georgenia soli</name>
    <dbReference type="NCBI Taxonomy" id="638953"/>
    <lineage>
        <taxon>Bacteria</taxon>
        <taxon>Bacillati</taxon>
        <taxon>Actinomycetota</taxon>
        <taxon>Actinomycetes</taxon>
        <taxon>Micrococcales</taxon>
        <taxon>Bogoriellaceae</taxon>
        <taxon>Georgenia</taxon>
    </lineage>
</organism>
<dbReference type="EMBL" id="PDJI01000004">
    <property type="protein sequence ID" value="PFG37900.1"/>
    <property type="molecule type" value="Genomic_DNA"/>
</dbReference>
<dbReference type="AlphaFoldDB" id="A0A2A9EI21"/>
<dbReference type="RefSeq" id="WP_425432717.1">
    <property type="nucleotide sequence ID" value="NZ_PDJI01000004.1"/>
</dbReference>
<dbReference type="Proteomes" id="UP000222106">
    <property type="component" value="Unassembled WGS sequence"/>
</dbReference>
<proteinExistence type="predicted"/>
<name>A0A2A9EI21_9MICO</name>
<sequence>MLTNLAKQLRADLDHAGYYPDVVAGVIDVALADEPVTSFLVHPETTFDETEVFRHLTALVLTPTRLVVAHVDDAPGPDGRPSALATTDSVPLGEIRSVALTHGVSEPARARGMQVQELTVGVSWGTAQTLDLAPATCGDPECEADHGYTGNFTPEGVEVRVSAHAEGSDALKGALAFARALSAATSGRSQRA</sequence>
<gene>
    <name evidence="1" type="ORF">ATJ97_0364</name>
</gene>